<name>A0A0U3FD28_9FLAO</name>
<dbReference type="InterPro" id="IPR000801">
    <property type="entry name" value="Esterase-like"/>
</dbReference>
<gene>
    <name evidence="3" type="ORF">AS202_02725</name>
</gene>
<dbReference type="SUPFAM" id="SSF53474">
    <property type="entry name" value="alpha/beta-Hydrolases"/>
    <property type="match status" value="1"/>
</dbReference>
<evidence type="ECO:0000256" key="2">
    <source>
        <dbReference type="ARBA" id="ARBA00022801"/>
    </source>
</evidence>
<evidence type="ECO:0000256" key="1">
    <source>
        <dbReference type="ARBA" id="ARBA00005622"/>
    </source>
</evidence>
<evidence type="ECO:0000313" key="3">
    <source>
        <dbReference type="EMBL" id="ALU25139.1"/>
    </source>
</evidence>
<keyword evidence="2" id="KW-0378">Hydrolase</keyword>
<dbReference type="KEGG" id="mod:AS202_02725"/>
<dbReference type="InterPro" id="IPR052558">
    <property type="entry name" value="Siderophore_Hydrolase_D"/>
</dbReference>
<reference evidence="3 4" key="1">
    <citation type="journal article" date="2016" name="J. Zhejiang Univ. Sci. B">
        <title>Antibiotic resistance mechanisms of Myroides sp.</title>
        <authorList>
            <person name="Hu S."/>
            <person name="Yuan S."/>
            <person name="Qu H."/>
            <person name="Jiang T."/>
            <person name="Zhou Y."/>
            <person name="Wang M."/>
            <person name="Ming D."/>
        </authorList>
    </citation>
    <scope>NUCLEOTIDE SEQUENCE [LARGE SCALE GENOMIC DNA]</scope>
    <source>
        <strain evidence="3 4">PR63039</strain>
    </source>
</reference>
<dbReference type="AlphaFoldDB" id="A0A0U3FD28"/>
<dbReference type="RefSeq" id="WP_006259561.1">
    <property type="nucleotide sequence ID" value="NZ_BCMQ01000017.1"/>
</dbReference>
<dbReference type="InterPro" id="IPR029058">
    <property type="entry name" value="AB_hydrolase_fold"/>
</dbReference>
<sequence>MKKFFYTLLFPLALLFAHPITAQEAIEIGKTYTIQSKVLNEDRKIQVYLPAGYNEAQYPNQQYPVIYLLDGESNFNYLTAYLDKLSRYPYPSIPEMIIVGVINTNRTRDLTPTKVSSEEMSTEQAKKIKGENGGNDAFFKFLKEEVFTYVDTNYRTLDYKILIGHSFGGITALNNLLNYTDMFNAYIVHDPSIWWDNKVILREYTDGINQDFKHRRLFLTQVGESENKGHLSDHYSSIKEFDKLLSTNTPTTLSYQYVAYEGEDHGSIPLKGNLDGLRYIFDGYRINFKELKTNPTLLEETFDQLNKQMHYDFKPTEKFLDTVIKYFTSTGDNETANQVTKYKNTLYKK</sequence>
<dbReference type="Gene3D" id="3.40.50.1820">
    <property type="entry name" value="alpha/beta hydrolase"/>
    <property type="match status" value="1"/>
</dbReference>
<dbReference type="GO" id="GO:0016788">
    <property type="term" value="F:hydrolase activity, acting on ester bonds"/>
    <property type="evidence" value="ECO:0007669"/>
    <property type="project" value="TreeGrafter"/>
</dbReference>
<accession>A0A0U3FD28</accession>
<evidence type="ECO:0000313" key="4">
    <source>
        <dbReference type="Proteomes" id="UP000069030"/>
    </source>
</evidence>
<dbReference type="eggNOG" id="COG2819">
    <property type="taxonomic scope" value="Bacteria"/>
</dbReference>
<comment type="similarity">
    <text evidence="1">Belongs to the esterase D family.</text>
</comment>
<organism evidence="3 4">
    <name type="scientific">Myroides odoratimimus</name>
    <dbReference type="NCBI Taxonomy" id="76832"/>
    <lineage>
        <taxon>Bacteria</taxon>
        <taxon>Pseudomonadati</taxon>
        <taxon>Bacteroidota</taxon>
        <taxon>Flavobacteriia</taxon>
        <taxon>Flavobacteriales</taxon>
        <taxon>Flavobacteriaceae</taxon>
        <taxon>Myroides</taxon>
    </lineage>
</organism>
<protein>
    <submittedName>
        <fullName evidence="3">Esterase</fullName>
    </submittedName>
</protein>
<dbReference type="PANTHER" id="PTHR40841">
    <property type="entry name" value="SIDEROPHORE TRIACETYLFUSARININE C ESTERASE"/>
    <property type="match status" value="1"/>
</dbReference>
<proteinExistence type="inferred from homology"/>
<dbReference type="EMBL" id="CP013690">
    <property type="protein sequence ID" value="ALU25139.1"/>
    <property type="molecule type" value="Genomic_DNA"/>
</dbReference>
<dbReference type="Pfam" id="PF00756">
    <property type="entry name" value="Esterase"/>
    <property type="match status" value="1"/>
</dbReference>
<dbReference type="Proteomes" id="UP000069030">
    <property type="component" value="Chromosome"/>
</dbReference>
<dbReference type="PANTHER" id="PTHR40841:SF2">
    <property type="entry name" value="SIDEROPHORE-DEGRADING ESTERASE (EUROFUNG)"/>
    <property type="match status" value="1"/>
</dbReference>